<dbReference type="AlphaFoldDB" id="A0A919VV00"/>
<proteinExistence type="predicted"/>
<dbReference type="EMBL" id="BOQL01000061">
    <property type="protein sequence ID" value="GIM76225.1"/>
    <property type="molecule type" value="Genomic_DNA"/>
</dbReference>
<evidence type="ECO:0000313" key="2">
    <source>
        <dbReference type="Proteomes" id="UP000681340"/>
    </source>
</evidence>
<comment type="caution">
    <text evidence="1">The sequence shown here is derived from an EMBL/GenBank/DDBJ whole genome shotgun (WGS) entry which is preliminary data.</text>
</comment>
<name>A0A919VV00_9ACTN</name>
<evidence type="ECO:0000313" key="1">
    <source>
        <dbReference type="EMBL" id="GIM76225.1"/>
    </source>
</evidence>
<sequence length="67" mass="7068">MGRLTPGAGIESPTTLTSDLTATEALQEAETEVGVAEWWIGVRTLPVRGAGQSYRSAYRSTDLGLTA</sequence>
<gene>
    <name evidence="1" type="ORF">Aau02nite_69850</name>
</gene>
<accession>A0A919VV00</accession>
<protein>
    <submittedName>
        <fullName evidence="1">Uncharacterized protein</fullName>
    </submittedName>
</protein>
<dbReference type="Proteomes" id="UP000681340">
    <property type="component" value="Unassembled WGS sequence"/>
</dbReference>
<reference evidence="1" key="1">
    <citation type="submission" date="2021-03" db="EMBL/GenBank/DDBJ databases">
        <title>Whole genome shotgun sequence of Actinoplanes auranticolor NBRC 12245.</title>
        <authorList>
            <person name="Komaki H."/>
            <person name="Tamura T."/>
        </authorList>
    </citation>
    <scope>NUCLEOTIDE SEQUENCE</scope>
    <source>
        <strain evidence="1">NBRC 12245</strain>
    </source>
</reference>
<keyword evidence="2" id="KW-1185">Reference proteome</keyword>
<organism evidence="1 2">
    <name type="scientific">Actinoplanes auranticolor</name>
    <dbReference type="NCBI Taxonomy" id="47988"/>
    <lineage>
        <taxon>Bacteria</taxon>
        <taxon>Bacillati</taxon>
        <taxon>Actinomycetota</taxon>
        <taxon>Actinomycetes</taxon>
        <taxon>Micromonosporales</taxon>
        <taxon>Micromonosporaceae</taxon>
        <taxon>Actinoplanes</taxon>
    </lineage>
</organism>